<gene>
    <name evidence="2" type="ORF">EYF80_016457</name>
</gene>
<reference evidence="2 3" key="1">
    <citation type="submission" date="2019-03" db="EMBL/GenBank/DDBJ databases">
        <title>First draft genome of Liparis tanakae, snailfish: a comprehensive survey of snailfish specific genes.</title>
        <authorList>
            <person name="Kim W."/>
            <person name="Song I."/>
            <person name="Jeong J.-H."/>
            <person name="Kim D."/>
            <person name="Kim S."/>
            <person name="Ryu S."/>
            <person name="Song J.Y."/>
            <person name="Lee S.K."/>
        </authorList>
    </citation>
    <scope>NUCLEOTIDE SEQUENCE [LARGE SCALE GENOMIC DNA]</scope>
    <source>
        <tissue evidence="2">Muscle</tissue>
    </source>
</reference>
<feature type="signal peptide" evidence="1">
    <location>
        <begin position="1"/>
        <end position="17"/>
    </location>
</feature>
<name>A0A4Z2I7K3_9TELE</name>
<protein>
    <recommendedName>
        <fullName evidence="4">Secreted protein</fullName>
    </recommendedName>
</protein>
<dbReference type="Proteomes" id="UP000314294">
    <property type="component" value="Unassembled WGS sequence"/>
</dbReference>
<dbReference type="AlphaFoldDB" id="A0A4Z2I7K3"/>
<evidence type="ECO:0000256" key="1">
    <source>
        <dbReference type="SAM" id="SignalP"/>
    </source>
</evidence>
<dbReference type="EMBL" id="SRLO01000126">
    <property type="protein sequence ID" value="TNN73294.1"/>
    <property type="molecule type" value="Genomic_DNA"/>
</dbReference>
<comment type="caution">
    <text evidence="2">The sequence shown here is derived from an EMBL/GenBank/DDBJ whole genome shotgun (WGS) entry which is preliminary data.</text>
</comment>
<evidence type="ECO:0000313" key="2">
    <source>
        <dbReference type="EMBL" id="TNN73294.1"/>
    </source>
</evidence>
<organism evidence="2 3">
    <name type="scientific">Liparis tanakae</name>
    <name type="common">Tanaka's snailfish</name>
    <dbReference type="NCBI Taxonomy" id="230148"/>
    <lineage>
        <taxon>Eukaryota</taxon>
        <taxon>Metazoa</taxon>
        <taxon>Chordata</taxon>
        <taxon>Craniata</taxon>
        <taxon>Vertebrata</taxon>
        <taxon>Euteleostomi</taxon>
        <taxon>Actinopterygii</taxon>
        <taxon>Neopterygii</taxon>
        <taxon>Teleostei</taxon>
        <taxon>Neoteleostei</taxon>
        <taxon>Acanthomorphata</taxon>
        <taxon>Eupercaria</taxon>
        <taxon>Perciformes</taxon>
        <taxon>Cottioidei</taxon>
        <taxon>Cottales</taxon>
        <taxon>Liparidae</taxon>
        <taxon>Liparis</taxon>
    </lineage>
</organism>
<evidence type="ECO:0008006" key="4">
    <source>
        <dbReference type="Google" id="ProtNLM"/>
    </source>
</evidence>
<keyword evidence="1" id="KW-0732">Signal</keyword>
<accession>A0A4Z2I7K3</accession>
<sequence>MLAVVTAAVAMTAAVSPAVQRPQHRPDRSCIHQCGVARGCSATWTDSWDQEAWRRGGVEAWRQGAVGQGPGWLQAIGTAQPRGKPGDDRMGTVAMETQATQANHGNW</sequence>
<proteinExistence type="predicted"/>
<keyword evidence="3" id="KW-1185">Reference proteome</keyword>
<feature type="chain" id="PRO_5021361162" description="Secreted protein" evidence="1">
    <location>
        <begin position="18"/>
        <end position="107"/>
    </location>
</feature>
<evidence type="ECO:0000313" key="3">
    <source>
        <dbReference type="Proteomes" id="UP000314294"/>
    </source>
</evidence>